<protein>
    <recommendedName>
        <fullName evidence="1">Rhodanese domain-containing protein</fullName>
    </recommendedName>
</protein>
<feature type="domain" description="Rhodanese" evidence="1">
    <location>
        <begin position="38"/>
        <end position="135"/>
    </location>
</feature>
<evidence type="ECO:0000313" key="2">
    <source>
        <dbReference type="EMBL" id="GGB39636.1"/>
    </source>
</evidence>
<proteinExistence type="predicted"/>
<evidence type="ECO:0000313" key="3">
    <source>
        <dbReference type="Proteomes" id="UP000621454"/>
    </source>
</evidence>
<comment type="caution">
    <text evidence="2">The sequence shown here is derived from an EMBL/GenBank/DDBJ whole genome shotgun (WGS) entry which is preliminary data.</text>
</comment>
<name>A0A916TC61_9ACTN</name>
<dbReference type="InterPro" id="IPR036873">
    <property type="entry name" value="Rhodanese-like_dom_sf"/>
</dbReference>
<reference evidence="2" key="1">
    <citation type="journal article" date="2014" name="Int. J. Syst. Evol. Microbiol.">
        <title>Complete genome sequence of Corynebacterium casei LMG S-19264T (=DSM 44701T), isolated from a smear-ripened cheese.</title>
        <authorList>
            <consortium name="US DOE Joint Genome Institute (JGI-PGF)"/>
            <person name="Walter F."/>
            <person name="Albersmeier A."/>
            <person name="Kalinowski J."/>
            <person name="Ruckert C."/>
        </authorList>
    </citation>
    <scope>NUCLEOTIDE SEQUENCE</scope>
    <source>
        <strain evidence="2">CGMCC 1.12827</strain>
    </source>
</reference>
<sequence>MYTHTSVLLSSVRTQSVVTVRRPDVPLSLPAATVPAALEAGAIPIDVRDQAQRDRDGVILGALAIDADDLVDRLTPGGSASLRTAAFDSRWLVISEDGHDAEWLTWHLHARGVIGARSVAGGHRALRRTRLVAGMPGEHTAREAAAYSAH</sequence>
<gene>
    <name evidence="2" type="ORF">GCM10011489_29150</name>
</gene>
<dbReference type="InterPro" id="IPR001763">
    <property type="entry name" value="Rhodanese-like_dom"/>
</dbReference>
<dbReference type="Gene3D" id="3.40.250.10">
    <property type="entry name" value="Rhodanese-like domain"/>
    <property type="match status" value="1"/>
</dbReference>
<dbReference type="AlphaFoldDB" id="A0A916TC61"/>
<accession>A0A916TC61</accession>
<evidence type="ECO:0000259" key="1">
    <source>
        <dbReference type="PROSITE" id="PS50206"/>
    </source>
</evidence>
<dbReference type="PROSITE" id="PS50206">
    <property type="entry name" value="RHODANESE_3"/>
    <property type="match status" value="1"/>
</dbReference>
<keyword evidence="3" id="KW-1185">Reference proteome</keyword>
<organism evidence="2 3">
    <name type="scientific">Gordonia jinhuaensis</name>
    <dbReference type="NCBI Taxonomy" id="1517702"/>
    <lineage>
        <taxon>Bacteria</taxon>
        <taxon>Bacillati</taxon>
        <taxon>Actinomycetota</taxon>
        <taxon>Actinomycetes</taxon>
        <taxon>Mycobacteriales</taxon>
        <taxon>Gordoniaceae</taxon>
        <taxon>Gordonia</taxon>
    </lineage>
</organism>
<dbReference type="EMBL" id="BMGC01000023">
    <property type="protein sequence ID" value="GGB39636.1"/>
    <property type="molecule type" value="Genomic_DNA"/>
</dbReference>
<reference evidence="2" key="2">
    <citation type="submission" date="2020-09" db="EMBL/GenBank/DDBJ databases">
        <authorList>
            <person name="Sun Q."/>
            <person name="Zhou Y."/>
        </authorList>
    </citation>
    <scope>NUCLEOTIDE SEQUENCE</scope>
    <source>
        <strain evidence="2">CGMCC 1.12827</strain>
    </source>
</reference>
<dbReference type="SUPFAM" id="SSF52821">
    <property type="entry name" value="Rhodanese/Cell cycle control phosphatase"/>
    <property type="match status" value="1"/>
</dbReference>
<dbReference type="Proteomes" id="UP000621454">
    <property type="component" value="Unassembled WGS sequence"/>
</dbReference>